<protein>
    <recommendedName>
        <fullName evidence="2">protein-tyrosine-phosphatase</fullName>
        <ecNumber evidence="2">3.1.3.48</ecNumber>
    </recommendedName>
</protein>
<feature type="active site" description="Proton donor" evidence="6">
    <location>
        <position position="114"/>
    </location>
</feature>
<dbReference type="PANTHER" id="PTHR11717">
    <property type="entry name" value="LOW MOLECULAR WEIGHT PROTEIN TYROSINE PHOSPHATASE"/>
    <property type="match status" value="1"/>
</dbReference>
<dbReference type="PRINTS" id="PR00719">
    <property type="entry name" value="LMWPTPASE"/>
</dbReference>
<dbReference type="PANTHER" id="PTHR11717:SF31">
    <property type="entry name" value="LOW MOLECULAR WEIGHT PROTEIN-TYROSINE-PHOSPHATASE ETP-RELATED"/>
    <property type="match status" value="1"/>
</dbReference>
<evidence type="ECO:0000313" key="9">
    <source>
        <dbReference type="Proteomes" id="UP000255165"/>
    </source>
</evidence>
<feature type="active site" evidence="6">
    <location>
        <position position="15"/>
    </location>
</feature>
<accession>A0A370NHC0</accession>
<evidence type="ECO:0000256" key="6">
    <source>
        <dbReference type="PIRSR" id="PIRSR617867-1"/>
    </source>
</evidence>
<dbReference type="GO" id="GO:0004725">
    <property type="term" value="F:protein tyrosine phosphatase activity"/>
    <property type="evidence" value="ECO:0007669"/>
    <property type="project" value="UniProtKB-EC"/>
</dbReference>
<dbReference type="InterPro" id="IPR050438">
    <property type="entry name" value="LMW_PTPase"/>
</dbReference>
<evidence type="ECO:0000256" key="2">
    <source>
        <dbReference type="ARBA" id="ARBA00013064"/>
    </source>
</evidence>
<dbReference type="CDD" id="cd16343">
    <property type="entry name" value="LMWPTP"/>
    <property type="match status" value="1"/>
</dbReference>
<name>A0A370NHC0_9BURK</name>
<gene>
    <name evidence="8" type="ORF">DN412_39600</name>
</gene>
<feature type="domain" description="Phosphotyrosine protein phosphatase I" evidence="7">
    <location>
        <begin position="3"/>
        <end position="140"/>
    </location>
</feature>
<keyword evidence="9" id="KW-1185">Reference proteome</keyword>
<dbReference type="AlphaFoldDB" id="A0A370NHC0"/>
<evidence type="ECO:0000259" key="7">
    <source>
        <dbReference type="SMART" id="SM00226"/>
    </source>
</evidence>
<proteinExistence type="inferred from homology"/>
<dbReference type="SUPFAM" id="SSF52788">
    <property type="entry name" value="Phosphotyrosine protein phosphatases I"/>
    <property type="match status" value="1"/>
</dbReference>
<feature type="active site" description="Nucleophile" evidence="6">
    <location>
        <position position="9"/>
    </location>
</feature>
<dbReference type="Pfam" id="PF01451">
    <property type="entry name" value="LMWPc"/>
    <property type="match status" value="1"/>
</dbReference>
<keyword evidence="4" id="KW-0904">Protein phosphatase</keyword>
<evidence type="ECO:0000256" key="3">
    <source>
        <dbReference type="ARBA" id="ARBA00022801"/>
    </source>
</evidence>
<dbReference type="Gene3D" id="3.40.50.2300">
    <property type="match status" value="1"/>
</dbReference>
<dbReference type="EC" id="3.1.3.48" evidence="2"/>
<sequence length="154" mass="16533">MIRSILAVCLGNRCRSPMAADLLRQALPDCSVISAGLAPPVGASADPRVIRLLAKEGLDLAPHLARELDAGMVAGADLVLVMDTEPREWLESVYPEARGKTHRLCEAEQADIPDPYGCSQAMFVIVLGLIRQGVQAWSAQIHSEAQATRYGEAT</sequence>
<dbReference type="SMART" id="SM00226">
    <property type="entry name" value="LMWPc"/>
    <property type="match status" value="1"/>
</dbReference>
<comment type="similarity">
    <text evidence="1">Belongs to the low molecular weight phosphotyrosine protein phosphatase family.</text>
</comment>
<reference evidence="9" key="1">
    <citation type="submission" date="2018-06" db="EMBL/GenBank/DDBJ databases">
        <authorList>
            <person name="Feng T."/>
            <person name="Jeon C.O."/>
        </authorList>
    </citation>
    <scope>NUCLEOTIDE SEQUENCE [LARGE SCALE GENOMIC DNA]</scope>
    <source>
        <strain evidence="9">S23</strain>
    </source>
</reference>
<dbReference type="RefSeq" id="WP_115216528.1">
    <property type="nucleotide sequence ID" value="NZ_QKWJ01000123.1"/>
</dbReference>
<evidence type="ECO:0000256" key="1">
    <source>
        <dbReference type="ARBA" id="ARBA00011063"/>
    </source>
</evidence>
<dbReference type="InterPro" id="IPR017867">
    <property type="entry name" value="Tyr_phospatase_low_mol_wt"/>
</dbReference>
<comment type="caution">
    <text evidence="8">The sequence shown here is derived from an EMBL/GenBank/DDBJ whole genome shotgun (WGS) entry which is preliminary data.</text>
</comment>
<dbReference type="InterPro" id="IPR036196">
    <property type="entry name" value="Ptyr_pPase_sf"/>
</dbReference>
<dbReference type="InterPro" id="IPR023485">
    <property type="entry name" value="Ptyr_pPase"/>
</dbReference>
<comment type="catalytic activity">
    <reaction evidence="5">
        <text>O-phospho-L-tyrosyl-[protein] + H2O = L-tyrosyl-[protein] + phosphate</text>
        <dbReference type="Rhea" id="RHEA:10684"/>
        <dbReference type="Rhea" id="RHEA-COMP:10136"/>
        <dbReference type="Rhea" id="RHEA-COMP:20101"/>
        <dbReference type="ChEBI" id="CHEBI:15377"/>
        <dbReference type="ChEBI" id="CHEBI:43474"/>
        <dbReference type="ChEBI" id="CHEBI:46858"/>
        <dbReference type="ChEBI" id="CHEBI:61978"/>
        <dbReference type="EC" id="3.1.3.48"/>
    </reaction>
</comment>
<dbReference type="Proteomes" id="UP000255165">
    <property type="component" value="Unassembled WGS sequence"/>
</dbReference>
<evidence type="ECO:0000256" key="5">
    <source>
        <dbReference type="ARBA" id="ARBA00051722"/>
    </source>
</evidence>
<evidence type="ECO:0000256" key="4">
    <source>
        <dbReference type="ARBA" id="ARBA00022912"/>
    </source>
</evidence>
<dbReference type="EMBL" id="QKWJ01000123">
    <property type="protein sequence ID" value="RDK04971.1"/>
    <property type="molecule type" value="Genomic_DNA"/>
</dbReference>
<organism evidence="8 9">
    <name type="scientific">Cupriavidus lacunae</name>
    <dbReference type="NCBI Taxonomy" id="2666307"/>
    <lineage>
        <taxon>Bacteria</taxon>
        <taxon>Pseudomonadati</taxon>
        <taxon>Pseudomonadota</taxon>
        <taxon>Betaproteobacteria</taxon>
        <taxon>Burkholderiales</taxon>
        <taxon>Burkholderiaceae</taxon>
        <taxon>Cupriavidus</taxon>
    </lineage>
</organism>
<evidence type="ECO:0000313" key="8">
    <source>
        <dbReference type="EMBL" id="RDK04971.1"/>
    </source>
</evidence>
<keyword evidence="3" id="KW-0378">Hydrolase</keyword>